<dbReference type="PROSITE" id="PS51061">
    <property type="entry name" value="R3H"/>
    <property type="match status" value="1"/>
</dbReference>
<dbReference type="EMBL" id="BARW01036154">
    <property type="protein sequence ID" value="GAJ24754.1"/>
    <property type="molecule type" value="Genomic_DNA"/>
</dbReference>
<accession>X1V4W0</accession>
<gene>
    <name evidence="2" type="ORF">S12H4_56199</name>
</gene>
<dbReference type="InterPro" id="IPR039247">
    <property type="entry name" value="KhpB"/>
</dbReference>
<evidence type="ECO:0000313" key="2">
    <source>
        <dbReference type="EMBL" id="GAJ24754.1"/>
    </source>
</evidence>
<feature type="non-terminal residue" evidence="2">
    <location>
        <position position="1"/>
    </location>
</feature>
<dbReference type="InterPro" id="IPR038008">
    <property type="entry name" value="Jag_KH"/>
</dbReference>
<feature type="domain" description="R3H" evidence="1">
    <location>
        <begin position="61"/>
        <end position="127"/>
    </location>
</feature>
<protein>
    <recommendedName>
        <fullName evidence="1">R3H domain-containing protein</fullName>
    </recommendedName>
</protein>
<comment type="caution">
    <text evidence="2">The sequence shown here is derived from an EMBL/GenBank/DDBJ whole genome shotgun (WGS) entry which is preliminary data.</text>
</comment>
<dbReference type="InterPro" id="IPR001374">
    <property type="entry name" value="R3H_dom"/>
</dbReference>
<dbReference type="CDD" id="cd02414">
    <property type="entry name" value="KH-II_Jag"/>
    <property type="match status" value="1"/>
</dbReference>
<dbReference type="InterPro" id="IPR036867">
    <property type="entry name" value="R3H_dom_sf"/>
</dbReference>
<dbReference type="Gene3D" id="3.30.1370.50">
    <property type="entry name" value="R3H-like domain"/>
    <property type="match status" value="1"/>
</dbReference>
<sequence length="130" mass="14756">IDVDYSDENNILVNIQTEQAGFLIGQAGANLNALQHLARILVSKKNSQPIRFILDVNNYRKHRLELLKELAKDIAKQALSKKVSLILHPMPAYERRIIHLALADEPEINTQSTGQEPERRIVIKPVMVTK</sequence>
<dbReference type="AlphaFoldDB" id="X1V4W0"/>
<dbReference type="SMART" id="SM00393">
    <property type="entry name" value="R3H"/>
    <property type="match status" value="1"/>
</dbReference>
<dbReference type="InterPro" id="IPR034079">
    <property type="entry name" value="R3H_KhpB"/>
</dbReference>
<dbReference type="PANTHER" id="PTHR35800:SF1">
    <property type="entry name" value="RNA-BINDING PROTEIN KHPB"/>
    <property type="match status" value="1"/>
</dbReference>
<name>X1V4W0_9ZZZZ</name>
<dbReference type="CDD" id="cd02644">
    <property type="entry name" value="R3H_jag"/>
    <property type="match status" value="1"/>
</dbReference>
<evidence type="ECO:0000259" key="1">
    <source>
        <dbReference type="PROSITE" id="PS51061"/>
    </source>
</evidence>
<dbReference type="SUPFAM" id="SSF82708">
    <property type="entry name" value="R3H domain"/>
    <property type="match status" value="1"/>
</dbReference>
<reference evidence="2" key="1">
    <citation type="journal article" date="2014" name="Front. Microbiol.">
        <title>High frequency of phylogenetically diverse reductive dehalogenase-homologous genes in deep subseafloor sedimentary metagenomes.</title>
        <authorList>
            <person name="Kawai M."/>
            <person name="Futagami T."/>
            <person name="Toyoda A."/>
            <person name="Takaki Y."/>
            <person name="Nishi S."/>
            <person name="Hori S."/>
            <person name="Arai W."/>
            <person name="Tsubouchi T."/>
            <person name="Morono Y."/>
            <person name="Uchiyama I."/>
            <person name="Ito T."/>
            <person name="Fujiyama A."/>
            <person name="Inagaki F."/>
            <person name="Takami H."/>
        </authorList>
    </citation>
    <scope>NUCLEOTIDE SEQUENCE</scope>
    <source>
        <strain evidence="2">Expedition CK06-06</strain>
    </source>
</reference>
<organism evidence="2">
    <name type="scientific">marine sediment metagenome</name>
    <dbReference type="NCBI Taxonomy" id="412755"/>
    <lineage>
        <taxon>unclassified sequences</taxon>
        <taxon>metagenomes</taxon>
        <taxon>ecological metagenomes</taxon>
    </lineage>
</organism>
<dbReference type="Pfam" id="PF01424">
    <property type="entry name" value="R3H"/>
    <property type="match status" value="1"/>
</dbReference>
<proteinExistence type="predicted"/>
<dbReference type="InterPro" id="IPR015946">
    <property type="entry name" value="KH_dom-like_a/b"/>
</dbReference>
<dbReference type="Gene3D" id="3.30.300.20">
    <property type="match status" value="1"/>
</dbReference>
<dbReference type="PANTHER" id="PTHR35800">
    <property type="entry name" value="PROTEIN JAG"/>
    <property type="match status" value="1"/>
</dbReference>
<dbReference type="GO" id="GO:0003723">
    <property type="term" value="F:RNA binding"/>
    <property type="evidence" value="ECO:0007669"/>
    <property type="project" value="InterPro"/>
</dbReference>